<dbReference type="Proteomes" id="UP001233172">
    <property type="component" value="Unassembled WGS sequence"/>
</dbReference>
<evidence type="ECO:0000313" key="7">
    <source>
        <dbReference type="EMBL" id="KAK0055968.1"/>
    </source>
</evidence>
<dbReference type="InterPro" id="IPR009016">
    <property type="entry name" value="Fe_hydrogenase"/>
</dbReference>
<keyword evidence="2" id="KW-0004">4Fe-4S</keyword>
<evidence type="ECO:0000313" key="8">
    <source>
        <dbReference type="Proteomes" id="UP001233172"/>
    </source>
</evidence>
<dbReference type="PANTHER" id="PTHR11615">
    <property type="entry name" value="NITRATE, FORMATE, IRON DEHYDROGENASE"/>
    <property type="match status" value="1"/>
</dbReference>
<dbReference type="Gene3D" id="3.40.50.1780">
    <property type="match status" value="1"/>
</dbReference>
<sequence>MSQFSGALQLTDLDDFITPSQDCIKPVEIKRKPGKVGKLRVEDDGSYTEISHEGEETRLEKPKITLNDCLACSGCITSAESVLISQQSQDELYRVLKENILQTGQSSQEKLVVLSISPQARASVAAKFKLSAQATARKLTSFFKSLGVHYVFDAAFANNFSLIESCLEFEKRYKASETTKNSLPMLASACPGEIMNSERRTKANSQVWLVGTVNSSITQEGRLPTL</sequence>
<gene>
    <name evidence="7" type="ORF">Bpfe_014637</name>
</gene>
<keyword evidence="5" id="KW-0411">Iron-sulfur</keyword>
<dbReference type="InterPro" id="IPR050340">
    <property type="entry name" value="Cytosolic_Fe-S_CAF"/>
</dbReference>
<protein>
    <submittedName>
        <fullName evidence="7">Cytosolic Fe-S cluster assembly factor NARFL</fullName>
    </submittedName>
</protein>
<dbReference type="GO" id="GO:0051539">
    <property type="term" value="F:4 iron, 4 sulfur cluster binding"/>
    <property type="evidence" value="ECO:0007669"/>
    <property type="project" value="UniProtKB-KW"/>
</dbReference>
<dbReference type="EMBL" id="JASAOG010000065">
    <property type="protein sequence ID" value="KAK0055968.1"/>
    <property type="molecule type" value="Genomic_DNA"/>
</dbReference>
<accession>A0AAD8F9U4</accession>
<evidence type="ECO:0000256" key="4">
    <source>
        <dbReference type="ARBA" id="ARBA00023004"/>
    </source>
</evidence>
<dbReference type="Pfam" id="PF02906">
    <property type="entry name" value="Fe_hyd_lg_C"/>
    <property type="match status" value="1"/>
</dbReference>
<reference evidence="7" key="1">
    <citation type="journal article" date="2023" name="PLoS Negl. Trop. Dis.">
        <title>A genome sequence for Biomphalaria pfeifferi, the major vector snail for the human-infecting parasite Schistosoma mansoni.</title>
        <authorList>
            <person name="Bu L."/>
            <person name="Lu L."/>
            <person name="Laidemitt M.R."/>
            <person name="Zhang S.M."/>
            <person name="Mutuku M."/>
            <person name="Mkoji G."/>
            <person name="Steinauer M."/>
            <person name="Loker E.S."/>
        </authorList>
    </citation>
    <scope>NUCLEOTIDE SEQUENCE</scope>
    <source>
        <strain evidence="7">KasaAsao</strain>
    </source>
</reference>
<keyword evidence="3" id="KW-0479">Metal-binding</keyword>
<evidence type="ECO:0000256" key="1">
    <source>
        <dbReference type="ARBA" id="ARBA00006596"/>
    </source>
</evidence>
<comment type="caution">
    <text evidence="7">The sequence shown here is derived from an EMBL/GenBank/DDBJ whole genome shotgun (WGS) entry which is preliminary data.</text>
</comment>
<evidence type="ECO:0000256" key="3">
    <source>
        <dbReference type="ARBA" id="ARBA00022723"/>
    </source>
</evidence>
<name>A0AAD8F9U4_BIOPF</name>
<dbReference type="GO" id="GO:0046872">
    <property type="term" value="F:metal ion binding"/>
    <property type="evidence" value="ECO:0007669"/>
    <property type="project" value="UniProtKB-KW"/>
</dbReference>
<evidence type="ECO:0000256" key="2">
    <source>
        <dbReference type="ARBA" id="ARBA00022485"/>
    </source>
</evidence>
<organism evidence="7 8">
    <name type="scientific">Biomphalaria pfeifferi</name>
    <name type="common">Bloodfluke planorb</name>
    <name type="synonym">Freshwater snail</name>
    <dbReference type="NCBI Taxonomy" id="112525"/>
    <lineage>
        <taxon>Eukaryota</taxon>
        <taxon>Metazoa</taxon>
        <taxon>Spiralia</taxon>
        <taxon>Lophotrochozoa</taxon>
        <taxon>Mollusca</taxon>
        <taxon>Gastropoda</taxon>
        <taxon>Heterobranchia</taxon>
        <taxon>Euthyneura</taxon>
        <taxon>Panpulmonata</taxon>
        <taxon>Hygrophila</taxon>
        <taxon>Lymnaeoidea</taxon>
        <taxon>Planorbidae</taxon>
        <taxon>Biomphalaria</taxon>
    </lineage>
</organism>
<proteinExistence type="inferred from homology"/>
<dbReference type="SUPFAM" id="SSF53920">
    <property type="entry name" value="Fe-only hydrogenase"/>
    <property type="match status" value="1"/>
</dbReference>
<dbReference type="AlphaFoldDB" id="A0AAD8F9U4"/>
<evidence type="ECO:0000256" key="5">
    <source>
        <dbReference type="ARBA" id="ARBA00023014"/>
    </source>
</evidence>
<feature type="domain" description="Iron hydrogenase large subunit C-terminal" evidence="6">
    <location>
        <begin position="111"/>
        <end position="200"/>
    </location>
</feature>
<dbReference type="InterPro" id="IPR004108">
    <property type="entry name" value="Fe_hydrogenase_lsu_C"/>
</dbReference>
<keyword evidence="4" id="KW-0408">Iron</keyword>
<evidence type="ECO:0000259" key="6">
    <source>
        <dbReference type="Pfam" id="PF02906"/>
    </source>
</evidence>
<keyword evidence="8" id="KW-1185">Reference proteome</keyword>
<reference evidence="7" key="2">
    <citation type="submission" date="2023-04" db="EMBL/GenBank/DDBJ databases">
        <authorList>
            <person name="Bu L."/>
            <person name="Lu L."/>
            <person name="Laidemitt M.R."/>
            <person name="Zhang S.M."/>
            <person name="Mutuku M."/>
            <person name="Mkoji G."/>
            <person name="Steinauer M."/>
            <person name="Loker E.S."/>
        </authorList>
    </citation>
    <scope>NUCLEOTIDE SEQUENCE</scope>
    <source>
        <strain evidence="7">KasaAsao</strain>
        <tissue evidence="7">Whole Snail</tissue>
    </source>
</reference>
<dbReference type="FunFam" id="3.30.70.20:FF:000042">
    <property type="entry name" value="Cytosolic Fe-S cluster assembly factor NAR1"/>
    <property type="match status" value="1"/>
</dbReference>
<comment type="similarity">
    <text evidence="1">Belongs to the NARF family.</text>
</comment>